<gene>
    <name evidence="1" type="ORF">HII31_10617</name>
</gene>
<reference evidence="1" key="1">
    <citation type="submission" date="2020-04" db="EMBL/GenBank/DDBJ databases">
        <title>Draft genome resource of the tomato pathogen Pseudocercospora fuligena.</title>
        <authorList>
            <person name="Zaccaron A."/>
        </authorList>
    </citation>
    <scope>NUCLEOTIDE SEQUENCE</scope>
    <source>
        <strain evidence="1">PF001</strain>
    </source>
</reference>
<evidence type="ECO:0000313" key="1">
    <source>
        <dbReference type="EMBL" id="KAF7188045.1"/>
    </source>
</evidence>
<evidence type="ECO:0000313" key="2">
    <source>
        <dbReference type="Proteomes" id="UP000660729"/>
    </source>
</evidence>
<dbReference type="PANTHER" id="PTHR10622">
    <property type="entry name" value="HET DOMAIN-CONTAINING PROTEIN"/>
    <property type="match status" value="1"/>
</dbReference>
<keyword evidence="2" id="KW-1185">Reference proteome</keyword>
<dbReference type="Proteomes" id="UP000660729">
    <property type="component" value="Unassembled WGS sequence"/>
</dbReference>
<dbReference type="OrthoDB" id="5428309at2759"/>
<sequence length="351" mass="40085">MRLINTETLRIEEFSDENLPKYAILSHTWGSDETSYYDFFARWFTRGWALQELLACAKATFFDRHWKRIADRDALVTELSVITLIPTLYLQDRTAIRNASIAMRMSWASRRATTRVEDMAYCLLGLFDISMPLIYGEGQRAFMRLQLELLKKPQDDTIFAWKKRGTESSGMLASWPDAFASSGNVVHSKLADKHELGFPYSMTNLGLEMQIPLDTGQARQPPAKKRKTAIEQPMMKRQMAVNKKRKVAVGSSAEDQVNLPNQQALVMNRGTENAVDIMLDCGMIKTLEALETGAHDEAWQNRVVIRLKRFGSTWRRVKCDKIETVRTELTSPTEPVVPSGYTVYYIEQPGL</sequence>
<organism evidence="1 2">
    <name type="scientific">Pseudocercospora fuligena</name>
    <dbReference type="NCBI Taxonomy" id="685502"/>
    <lineage>
        <taxon>Eukaryota</taxon>
        <taxon>Fungi</taxon>
        <taxon>Dikarya</taxon>
        <taxon>Ascomycota</taxon>
        <taxon>Pezizomycotina</taxon>
        <taxon>Dothideomycetes</taxon>
        <taxon>Dothideomycetidae</taxon>
        <taxon>Mycosphaerellales</taxon>
        <taxon>Mycosphaerellaceae</taxon>
        <taxon>Pseudocercospora</taxon>
    </lineage>
</organism>
<dbReference type="AlphaFoldDB" id="A0A8H6VII3"/>
<dbReference type="PANTHER" id="PTHR10622:SF10">
    <property type="entry name" value="HET DOMAIN-CONTAINING PROTEIN"/>
    <property type="match status" value="1"/>
</dbReference>
<feature type="non-terminal residue" evidence="1">
    <location>
        <position position="351"/>
    </location>
</feature>
<accession>A0A8H6VII3</accession>
<dbReference type="EMBL" id="JABCIY010000217">
    <property type="protein sequence ID" value="KAF7188045.1"/>
    <property type="molecule type" value="Genomic_DNA"/>
</dbReference>
<proteinExistence type="predicted"/>
<protein>
    <submittedName>
        <fullName evidence="1">Vegetative incompatibility protein HET-E-1</fullName>
    </submittedName>
</protein>
<comment type="caution">
    <text evidence="1">The sequence shown here is derived from an EMBL/GenBank/DDBJ whole genome shotgun (WGS) entry which is preliminary data.</text>
</comment>
<name>A0A8H6VII3_9PEZI</name>